<dbReference type="Proteomes" id="UP000018559">
    <property type="component" value="Unassembled WGS sequence"/>
</dbReference>
<name>V7HY37_9LACO</name>
<accession>V7HY37</accession>
<dbReference type="PROSITE" id="PS51725">
    <property type="entry name" value="ABM"/>
    <property type="match status" value="1"/>
</dbReference>
<reference evidence="2 3" key="1">
    <citation type="journal article" date="2014" name="Genome Announc.">
        <title>The Genome of the Predominant Equine Lactobacillus Species, Lactobacillus equi, Is Reflective of Its Lifestyle Adaptations to an Herbivorous Host.</title>
        <authorList>
            <person name="O'Donnell M.M."/>
            <person name="Harris H.M."/>
            <person name="O'Toole P.W."/>
            <person name="Ross R.P."/>
        </authorList>
    </citation>
    <scope>NUCLEOTIDE SEQUENCE [LARGE SCALE GENOMIC DNA]</scope>
    <source>
        <strain evidence="2 3">DPC 6820</strain>
    </source>
</reference>
<dbReference type="SUPFAM" id="SSF54909">
    <property type="entry name" value="Dimeric alpha+beta barrel"/>
    <property type="match status" value="1"/>
</dbReference>
<dbReference type="Gene3D" id="3.30.70.100">
    <property type="match status" value="1"/>
</dbReference>
<dbReference type="InterPro" id="IPR011008">
    <property type="entry name" value="Dimeric_a/b-barrel"/>
</dbReference>
<dbReference type="InterPro" id="IPR007138">
    <property type="entry name" value="ABM_dom"/>
</dbReference>
<gene>
    <name evidence="2" type="ORF">LEQ_2367c</name>
</gene>
<dbReference type="Pfam" id="PF03992">
    <property type="entry name" value="ABM"/>
    <property type="match status" value="1"/>
</dbReference>
<evidence type="ECO:0000313" key="3">
    <source>
        <dbReference type="Proteomes" id="UP000018559"/>
    </source>
</evidence>
<keyword evidence="3" id="KW-1185">Reference proteome</keyword>
<organism evidence="2 3">
    <name type="scientific">Ligilactobacillus equi DPC 6820</name>
    <dbReference type="NCBI Taxonomy" id="1392007"/>
    <lineage>
        <taxon>Bacteria</taxon>
        <taxon>Bacillati</taxon>
        <taxon>Bacillota</taxon>
        <taxon>Bacilli</taxon>
        <taxon>Lactobacillales</taxon>
        <taxon>Lactobacillaceae</taxon>
        <taxon>Ligilactobacillus</taxon>
    </lineage>
</organism>
<evidence type="ECO:0000313" key="2">
    <source>
        <dbReference type="EMBL" id="ETA74133.1"/>
    </source>
</evidence>
<sequence>MALTINIYYRGQGDNAKKFAQEMTDSGIVAEIRSRPGNLGYNYFYPSDDPQTVLLIDSWQDQASLDAHHQTETMAKIAALREKYDLHMTVERYQKLADNADDAQFIRN</sequence>
<comment type="caution">
    <text evidence="2">The sequence shown here is derived from an EMBL/GenBank/DDBJ whole genome shotgun (WGS) entry which is preliminary data.</text>
</comment>
<keyword evidence="2" id="KW-0560">Oxidoreductase</keyword>
<dbReference type="EMBL" id="AWWH01000116">
    <property type="protein sequence ID" value="ETA74133.1"/>
    <property type="molecule type" value="Genomic_DNA"/>
</dbReference>
<dbReference type="PATRIC" id="fig|1392007.3.peg.1048"/>
<protein>
    <submittedName>
        <fullName evidence="2">Antibiotic biosynthesis monooxygenase subfamily</fullName>
    </submittedName>
</protein>
<dbReference type="AlphaFoldDB" id="V7HY37"/>
<dbReference type="GO" id="GO:0004497">
    <property type="term" value="F:monooxygenase activity"/>
    <property type="evidence" value="ECO:0007669"/>
    <property type="project" value="UniProtKB-KW"/>
</dbReference>
<evidence type="ECO:0000259" key="1">
    <source>
        <dbReference type="PROSITE" id="PS51725"/>
    </source>
</evidence>
<keyword evidence="2" id="KW-0503">Monooxygenase</keyword>
<dbReference type="RefSeq" id="WP_023859647.1">
    <property type="nucleotide sequence ID" value="NZ_AWWH01000116.1"/>
</dbReference>
<feature type="domain" description="ABM" evidence="1">
    <location>
        <begin position="3"/>
        <end position="94"/>
    </location>
</feature>
<proteinExistence type="predicted"/>